<name>A0A1J4TW11_9BACT</name>
<feature type="transmembrane region" description="Helical" evidence="1">
    <location>
        <begin position="94"/>
        <end position="119"/>
    </location>
</feature>
<organism evidence="2 3">
    <name type="scientific">Candidatus Kuenenbacteria bacterium CG1_02_38_13</name>
    <dbReference type="NCBI Taxonomy" id="1805235"/>
    <lineage>
        <taxon>Bacteria</taxon>
        <taxon>Candidatus Kueneniibacteriota</taxon>
    </lineage>
</organism>
<proteinExistence type="predicted"/>
<keyword evidence="1" id="KW-0812">Transmembrane</keyword>
<evidence type="ECO:0000313" key="3">
    <source>
        <dbReference type="Proteomes" id="UP000182465"/>
    </source>
</evidence>
<gene>
    <name evidence="2" type="ORF">AUJ29_02715</name>
</gene>
<accession>A0A1J4TW11</accession>
<keyword evidence="1" id="KW-0472">Membrane</keyword>
<dbReference type="Proteomes" id="UP000182465">
    <property type="component" value="Unassembled WGS sequence"/>
</dbReference>
<sequence>MKKIILAIILILLAVNLFAPLNDASAFSLMEKINSSCIKRGDCTVCDGLMILFNAARFIFISMSGIALIMMLWAGSGLIMNWGSAETITQNKKIILHTLLAILIILLAWTLVNAVFLFLAGDITENKFWTSGGKWWVAPKCN</sequence>
<keyword evidence="1" id="KW-1133">Transmembrane helix</keyword>
<dbReference type="AlphaFoldDB" id="A0A1J4TW11"/>
<evidence type="ECO:0000256" key="1">
    <source>
        <dbReference type="SAM" id="Phobius"/>
    </source>
</evidence>
<protein>
    <submittedName>
        <fullName evidence="2">Uncharacterized protein</fullName>
    </submittedName>
</protein>
<dbReference type="EMBL" id="MNVB01000059">
    <property type="protein sequence ID" value="OIO16508.1"/>
    <property type="molecule type" value="Genomic_DNA"/>
</dbReference>
<evidence type="ECO:0000313" key="2">
    <source>
        <dbReference type="EMBL" id="OIO16508.1"/>
    </source>
</evidence>
<feature type="transmembrane region" description="Helical" evidence="1">
    <location>
        <begin position="58"/>
        <end position="82"/>
    </location>
</feature>
<comment type="caution">
    <text evidence="2">The sequence shown here is derived from an EMBL/GenBank/DDBJ whole genome shotgun (WGS) entry which is preliminary data.</text>
</comment>
<reference evidence="2 3" key="1">
    <citation type="journal article" date="2016" name="Environ. Microbiol.">
        <title>Genomic resolution of a cold subsurface aquifer community provides metabolic insights for novel microbes adapted to high CO concentrations.</title>
        <authorList>
            <person name="Probst A.J."/>
            <person name="Castelle C.J."/>
            <person name="Singh A."/>
            <person name="Brown C.T."/>
            <person name="Anantharaman K."/>
            <person name="Sharon I."/>
            <person name="Hug L.A."/>
            <person name="Burstein D."/>
            <person name="Emerson J.B."/>
            <person name="Thomas B.C."/>
            <person name="Banfield J.F."/>
        </authorList>
    </citation>
    <scope>NUCLEOTIDE SEQUENCE [LARGE SCALE GENOMIC DNA]</scope>
    <source>
        <strain evidence="2">CG1_02_38_13</strain>
    </source>
</reference>